<feature type="non-terminal residue" evidence="8">
    <location>
        <position position="127"/>
    </location>
</feature>
<dbReference type="InterPro" id="IPR009718">
    <property type="entry name" value="Rex_DNA-bd_C_dom"/>
</dbReference>
<dbReference type="PANTHER" id="PTHR35786:SF1">
    <property type="entry name" value="REDOX-SENSING TRANSCRIPTIONAL REPRESSOR REX 1"/>
    <property type="match status" value="1"/>
</dbReference>
<dbReference type="GO" id="GO:0051775">
    <property type="term" value="P:response to redox state"/>
    <property type="evidence" value="ECO:0007669"/>
    <property type="project" value="InterPro"/>
</dbReference>
<dbReference type="PANTHER" id="PTHR35786">
    <property type="entry name" value="REDOX-SENSING TRANSCRIPTIONAL REPRESSOR REX"/>
    <property type="match status" value="1"/>
</dbReference>
<dbReference type="Gene3D" id="3.40.50.720">
    <property type="entry name" value="NAD(P)-binding Rossmann-like Domain"/>
    <property type="match status" value="1"/>
</dbReference>
<dbReference type="Pfam" id="PF06971">
    <property type="entry name" value="Put_DNA-bind_N"/>
    <property type="match status" value="1"/>
</dbReference>
<protein>
    <submittedName>
        <fullName evidence="8">Redox-sensitive transcriptional regulator (AT-rich DNA-binding protein)</fullName>
    </submittedName>
</protein>
<dbReference type="NCBIfam" id="NF003995">
    <property type="entry name" value="PRK05472.2-4"/>
    <property type="match status" value="1"/>
</dbReference>
<dbReference type="InterPro" id="IPR036291">
    <property type="entry name" value="NAD(P)-bd_dom_sf"/>
</dbReference>
<reference evidence="8" key="1">
    <citation type="submission" date="2018-06" db="EMBL/GenBank/DDBJ databases">
        <authorList>
            <person name="Zhirakovskaya E."/>
        </authorList>
    </citation>
    <scope>NUCLEOTIDE SEQUENCE</scope>
</reference>
<evidence type="ECO:0000256" key="2">
    <source>
        <dbReference type="ARBA" id="ARBA00022491"/>
    </source>
</evidence>
<evidence type="ECO:0000259" key="7">
    <source>
        <dbReference type="Pfam" id="PF06971"/>
    </source>
</evidence>
<keyword evidence="1" id="KW-0963">Cytoplasm</keyword>
<keyword evidence="5" id="KW-0804">Transcription</keyword>
<evidence type="ECO:0000256" key="5">
    <source>
        <dbReference type="ARBA" id="ARBA00023163"/>
    </source>
</evidence>
<evidence type="ECO:0000256" key="1">
    <source>
        <dbReference type="ARBA" id="ARBA00022490"/>
    </source>
</evidence>
<dbReference type="SUPFAM" id="SSF46785">
    <property type="entry name" value="Winged helix' DNA-binding domain"/>
    <property type="match status" value="1"/>
</dbReference>
<keyword evidence="3" id="KW-0805">Transcription regulation</keyword>
<keyword evidence="2" id="KW-0678">Repressor</keyword>
<proteinExistence type="predicted"/>
<evidence type="ECO:0000256" key="4">
    <source>
        <dbReference type="ARBA" id="ARBA00023125"/>
    </source>
</evidence>
<evidence type="ECO:0000313" key="8">
    <source>
        <dbReference type="EMBL" id="VAW41693.1"/>
    </source>
</evidence>
<evidence type="ECO:0000259" key="6">
    <source>
        <dbReference type="Pfam" id="PF02629"/>
    </source>
</evidence>
<evidence type="ECO:0000256" key="3">
    <source>
        <dbReference type="ARBA" id="ARBA00023015"/>
    </source>
</evidence>
<dbReference type="Pfam" id="PF02629">
    <property type="entry name" value="CoA_binding"/>
    <property type="match status" value="1"/>
</dbReference>
<organism evidence="8">
    <name type="scientific">hydrothermal vent metagenome</name>
    <dbReference type="NCBI Taxonomy" id="652676"/>
    <lineage>
        <taxon>unclassified sequences</taxon>
        <taxon>metagenomes</taxon>
        <taxon>ecological metagenomes</taxon>
    </lineage>
</organism>
<name>A0A3B0VN41_9ZZZZ</name>
<keyword evidence="4 8" id="KW-0238">DNA-binding</keyword>
<accession>A0A3B0VN41</accession>
<dbReference type="SUPFAM" id="SSF51735">
    <property type="entry name" value="NAD(P)-binding Rossmann-fold domains"/>
    <property type="match status" value="1"/>
</dbReference>
<feature type="domain" description="CoA-binding" evidence="6">
    <location>
        <begin position="82"/>
        <end position="126"/>
    </location>
</feature>
<dbReference type="GO" id="GO:0045892">
    <property type="term" value="P:negative regulation of DNA-templated transcription"/>
    <property type="evidence" value="ECO:0007669"/>
    <property type="project" value="InterPro"/>
</dbReference>
<feature type="domain" description="Rex DNA-binding C-terminal" evidence="7">
    <location>
        <begin position="4"/>
        <end position="53"/>
    </location>
</feature>
<dbReference type="InterPro" id="IPR036388">
    <property type="entry name" value="WH-like_DNA-bd_sf"/>
</dbReference>
<dbReference type="AlphaFoldDB" id="A0A3B0VN41"/>
<dbReference type="Gene3D" id="1.10.10.10">
    <property type="entry name" value="Winged helix-like DNA-binding domain superfamily/Winged helix DNA-binding domain"/>
    <property type="match status" value="1"/>
</dbReference>
<dbReference type="GO" id="GO:0003677">
    <property type="term" value="F:DNA binding"/>
    <property type="evidence" value="ECO:0007669"/>
    <property type="project" value="UniProtKB-KW"/>
</dbReference>
<dbReference type="InterPro" id="IPR036390">
    <property type="entry name" value="WH_DNA-bd_sf"/>
</dbReference>
<dbReference type="InterPro" id="IPR003781">
    <property type="entry name" value="CoA-bd"/>
</dbReference>
<dbReference type="EMBL" id="UOEU01000853">
    <property type="protein sequence ID" value="VAW41693.1"/>
    <property type="molecule type" value="Genomic_DNA"/>
</dbReference>
<dbReference type="InterPro" id="IPR022876">
    <property type="entry name" value="Tscrpt_rep_Rex"/>
</dbReference>
<sequence>MTQEIPDIVIGRLPIYLRELTRLAEEEGKLNTSSHELGKRLGISSAQIRKDLSHFGEFGKQGTGYHIKYLIEQLLDILNLAKEWDVALVGAGFLGQALAHYHGFHRRGFRISWVFDSDPEKIGKQID</sequence>
<gene>
    <name evidence="8" type="ORF">MNBD_CHLOROFLEXI01-3274</name>
</gene>